<accession>A0A918N153</accession>
<sequence>MHINTRLSVQDTLRAYKELVKFFKTYPLALLLAILVYGLLAVVPDALFPIKMAAYAVAITMLTCVTTALYRTGDWSQILSELKFQQRLLLPALIMIIALSVTGFMVAEYLMPLLQTPSEAMPGTGGGTSSGEQTSVLMLATLAVGLICVAQIMPYVLAHFCLGLSLSKQQGERIWVALMLNGVILLAFSPFALAMPLLMILGVQAVEGIVLASALYCSFLLFIVFNIQKATPVGEQRFSAAQGSC</sequence>
<organism evidence="2 3">
    <name type="scientific">Alteromonas halophila</name>
    <dbReference type="NCBI Taxonomy" id="516698"/>
    <lineage>
        <taxon>Bacteria</taxon>
        <taxon>Pseudomonadati</taxon>
        <taxon>Pseudomonadota</taxon>
        <taxon>Gammaproteobacteria</taxon>
        <taxon>Alteromonadales</taxon>
        <taxon>Alteromonadaceae</taxon>
        <taxon>Alteromonas/Salinimonas group</taxon>
        <taxon>Alteromonas</taxon>
    </lineage>
</organism>
<reference evidence="2" key="1">
    <citation type="journal article" date="2014" name="Int. J. Syst. Evol. Microbiol.">
        <title>Complete genome sequence of Corynebacterium casei LMG S-19264T (=DSM 44701T), isolated from a smear-ripened cheese.</title>
        <authorList>
            <consortium name="US DOE Joint Genome Institute (JGI-PGF)"/>
            <person name="Walter F."/>
            <person name="Albersmeier A."/>
            <person name="Kalinowski J."/>
            <person name="Ruckert C."/>
        </authorList>
    </citation>
    <scope>NUCLEOTIDE SEQUENCE</scope>
    <source>
        <strain evidence="2">KCTC 22164</strain>
    </source>
</reference>
<dbReference type="RefSeq" id="WP_189407545.1">
    <property type="nucleotide sequence ID" value="NZ_BMXP01000008.1"/>
</dbReference>
<keyword evidence="3" id="KW-1185">Reference proteome</keyword>
<gene>
    <name evidence="2" type="ORF">GCM10007391_28210</name>
</gene>
<name>A0A918N153_9ALTE</name>
<comment type="caution">
    <text evidence="2">The sequence shown here is derived from an EMBL/GenBank/DDBJ whole genome shotgun (WGS) entry which is preliminary data.</text>
</comment>
<feature type="transmembrane region" description="Helical" evidence="1">
    <location>
        <begin position="21"/>
        <end position="40"/>
    </location>
</feature>
<evidence type="ECO:0000256" key="1">
    <source>
        <dbReference type="SAM" id="Phobius"/>
    </source>
</evidence>
<feature type="transmembrane region" description="Helical" evidence="1">
    <location>
        <begin position="52"/>
        <end position="70"/>
    </location>
</feature>
<feature type="transmembrane region" description="Helical" evidence="1">
    <location>
        <begin position="209"/>
        <end position="227"/>
    </location>
</feature>
<keyword evidence="1" id="KW-0472">Membrane</keyword>
<reference evidence="2" key="2">
    <citation type="submission" date="2020-09" db="EMBL/GenBank/DDBJ databases">
        <authorList>
            <person name="Sun Q."/>
            <person name="Kim S."/>
        </authorList>
    </citation>
    <scope>NUCLEOTIDE SEQUENCE</scope>
    <source>
        <strain evidence="2">KCTC 22164</strain>
    </source>
</reference>
<protein>
    <submittedName>
        <fullName evidence="2">Uncharacterized protein</fullName>
    </submittedName>
</protein>
<keyword evidence="1" id="KW-0812">Transmembrane</keyword>
<dbReference type="EMBL" id="BMXP01000008">
    <property type="protein sequence ID" value="GGW92242.1"/>
    <property type="molecule type" value="Genomic_DNA"/>
</dbReference>
<feature type="transmembrane region" description="Helical" evidence="1">
    <location>
        <begin position="136"/>
        <end position="162"/>
    </location>
</feature>
<keyword evidence="1" id="KW-1133">Transmembrane helix</keyword>
<evidence type="ECO:0000313" key="3">
    <source>
        <dbReference type="Proteomes" id="UP000631300"/>
    </source>
</evidence>
<dbReference type="Proteomes" id="UP000631300">
    <property type="component" value="Unassembled WGS sequence"/>
</dbReference>
<feature type="transmembrane region" description="Helical" evidence="1">
    <location>
        <begin position="174"/>
        <end position="203"/>
    </location>
</feature>
<evidence type="ECO:0000313" key="2">
    <source>
        <dbReference type="EMBL" id="GGW92242.1"/>
    </source>
</evidence>
<proteinExistence type="predicted"/>
<dbReference type="AlphaFoldDB" id="A0A918N153"/>
<feature type="transmembrane region" description="Helical" evidence="1">
    <location>
        <begin position="90"/>
        <end position="111"/>
    </location>
</feature>